<evidence type="ECO:0000313" key="2">
    <source>
        <dbReference type="EMBL" id="TRY18183.1"/>
    </source>
</evidence>
<gene>
    <name evidence="2" type="ORF">FOJ82_09020</name>
</gene>
<feature type="region of interest" description="Disordered" evidence="1">
    <location>
        <begin position="28"/>
        <end position="63"/>
    </location>
</feature>
<dbReference type="AlphaFoldDB" id="A0A553K0F9"/>
<accession>A0A553K0F9</accession>
<protein>
    <submittedName>
        <fullName evidence="2">Uncharacterized protein</fullName>
    </submittedName>
</protein>
<dbReference type="OrthoDB" id="3733514at2"/>
<evidence type="ECO:0000313" key="3">
    <source>
        <dbReference type="Proteomes" id="UP000317638"/>
    </source>
</evidence>
<reference evidence="2 3" key="1">
    <citation type="submission" date="2019-07" db="EMBL/GenBank/DDBJ databases">
        <authorList>
            <person name="Zhou L.-Y."/>
        </authorList>
    </citation>
    <scope>NUCLEOTIDE SEQUENCE [LARGE SCALE GENOMIC DNA]</scope>
    <source>
        <strain evidence="2 3">YIM 101269</strain>
    </source>
</reference>
<dbReference type="InterPro" id="IPR045684">
    <property type="entry name" value="DUF6191"/>
</dbReference>
<keyword evidence="3" id="KW-1185">Reference proteome</keyword>
<dbReference type="EMBL" id="VKKG01000003">
    <property type="protein sequence ID" value="TRY18183.1"/>
    <property type="molecule type" value="Genomic_DNA"/>
</dbReference>
<dbReference type="RefSeq" id="WP_143938159.1">
    <property type="nucleotide sequence ID" value="NZ_VKKG01000003.1"/>
</dbReference>
<proteinExistence type="predicted"/>
<sequence length="63" mass="7111">MSDFFSIFQPGMQYVREQRDFEKVRFVESEDGAPGGPSPVDFEAGRVTIDVVPRDDEPTDDQA</sequence>
<dbReference type="Proteomes" id="UP000317638">
    <property type="component" value="Unassembled WGS sequence"/>
</dbReference>
<name>A0A553K0F9_9ACTN</name>
<comment type="caution">
    <text evidence="2">The sequence shown here is derived from an EMBL/GenBank/DDBJ whole genome shotgun (WGS) entry which is preliminary data.</text>
</comment>
<evidence type="ECO:0000256" key="1">
    <source>
        <dbReference type="SAM" id="MobiDB-lite"/>
    </source>
</evidence>
<dbReference type="Pfam" id="PF19690">
    <property type="entry name" value="DUF6191"/>
    <property type="match status" value="1"/>
</dbReference>
<organism evidence="2 3">
    <name type="scientific">Tessaracoccus rhinocerotis</name>
    <dbReference type="NCBI Taxonomy" id="1689449"/>
    <lineage>
        <taxon>Bacteria</taxon>
        <taxon>Bacillati</taxon>
        <taxon>Actinomycetota</taxon>
        <taxon>Actinomycetes</taxon>
        <taxon>Propionibacteriales</taxon>
        <taxon>Propionibacteriaceae</taxon>
        <taxon>Tessaracoccus</taxon>
    </lineage>
</organism>